<accession>A0A392MVS4</accession>
<protein>
    <submittedName>
        <fullName evidence="1">Uncharacterized protein</fullName>
    </submittedName>
</protein>
<sequence length="93" mass="10958">MNSYLVEMNYNLAAVYYNKGKSNLLRINIDVTLCNLKHQLDQLNGCINYDNARRVAGVEYRHPSVNSYERFRLTNMKLQNDDDVNTKFFIFSQ</sequence>
<comment type="caution">
    <text evidence="1">The sequence shown here is derived from an EMBL/GenBank/DDBJ whole genome shotgun (WGS) entry which is preliminary data.</text>
</comment>
<evidence type="ECO:0000313" key="1">
    <source>
        <dbReference type="EMBL" id="MCH91059.1"/>
    </source>
</evidence>
<evidence type="ECO:0000313" key="2">
    <source>
        <dbReference type="Proteomes" id="UP000265520"/>
    </source>
</evidence>
<proteinExistence type="predicted"/>
<name>A0A392MVS4_9FABA</name>
<dbReference type="EMBL" id="LXQA010019599">
    <property type="protein sequence ID" value="MCH91059.1"/>
    <property type="molecule type" value="Genomic_DNA"/>
</dbReference>
<organism evidence="1 2">
    <name type="scientific">Trifolium medium</name>
    <dbReference type="NCBI Taxonomy" id="97028"/>
    <lineage>
        <taxon>Eukaryota</taxon>
        <taxon>Viridiplantae</taxon>
        <taxon>Streptophyta</taxon>
        <taxon>Embryophyta</taxon>
        <taxon>Tracheophyta</taxon>
        <taxon>Spermatophyta</taxon>
        <taxon>Magnoliopsida</taxon>
        <taxon>eudicotyledons</taxon>
        <taxon>Gunneridae</taxon>
        <taxon>Pentapetalae</taxon>
        <taxon>rosids</taxon>
        <taxon>fabids</taxon>
        <taxon>Fabales</taxon>
        <taxon>Fabaceae</taxon>
        <taxon>Papilionoideae</taxon>
        <taxon>50 kb inversion clade</taxon>
        <taxon>NPAAA clade</taxon>
        <taxon>Hologalegina</taxon>
        <taxon>IRL clade</taxon>
        <taxon>Trifolieae</taxon>
        <taxon>Trifolium</taxon>
    </lineage>
</organism>
<dbReference type="Proteomes" id="UP000265520">
    <property type="component" value="Unassembled WGS sequence"/>
</dbReference>
<dbReference type="AlphaFoldDB" id="A0A392MVS4"/>
<reference evidence="1 2" key="1">
    <citation type="journal article" date="2018" name="Front. Plant Sci.">
        <title>Red Clover (Trifolium pratense) and Zigzag Clover (T. medium) - A Picture of Genomic Similarities and Differences.</title>
        <authorList>
            <person name="Dluhosova J."/>
            <person name="Istvanek J."/>
            <person name="Nedelnik J."/>
            <person name="Repkova J."/>
        </authorList>
    </citation>
    <scope>NUCLEOTIDE SEQUENCE [LARGE SCALE GENOMIC DNA]</scope>
    <source>
        <strain evidence="2">cv. 10/8</strain>
        <tissue evidence="1">Leaf</tissue>
    </source>
</reference>
<gene>
    <name evidence="1" type="ORF">A2U01_0011983</name>
</gene>
<keyword evidence="2" id="KW-1185">Reference proteome</keyword>